<name>A0ABS4F9Y9_9BACL</name>
<gene>
    <name evidence="1" type="ORF">J2Z18_002130</name>
</gene>
<protein>
    <submittedName>
        <fullName evidence="1">Uncharacterized protein</fullName>
    </submittedName>
</protein>
<evidence type="ECO:0000313" key="2">
    <source>
        <dbReference type="Proteomes" id="UP000706926"/>
    </source>
</evidence>
<accession>A0ABS4F9Y9</accession>
<dbReference type="GeneID" id="95404140"/>
<comment type="caution">
    <text evidence="1">The sequence shown here is derived from an EMBL/GenBank/DDBJ whole genome shotgun (WGS) entry which is preliminary data.</text>
</comment>
<dbReference type="Proteomes" id="UP000706926">
    <property type="component" value="Unassembled WGS sequence"/>
</dbReference>
<dbReference type="RefSeq" id="WP_144866196.1">
    <property type="nucleotide sequence ID" value="NZ_DMBX01000007.1"/>
</dbReference>
<keyword evidence="2" id="KW-1185">Reference proteome</keyword>
<proteinExistence type="predicted"/>
<organism evidence="1 2">
    <name type="scientific">Paenibacillus lactis</name>
    <dbReference type="NCBI Taxonomy" id="228574"/>
    <lineage>
        <taxon>Bacteria</taxon>
        <taxon>Bacillati</taxon>
        <taxon>Bacillota</taxon>
        <taxon>Bacilli</taxon>
        <taxon>Bacillales</taxon>
        <taxon>Paenibacillaceae</taxon>
        <taxon>Paenibacillus</taxon>
    </lineage>
</organism>
<sequence length="85" mass="9655">MGAAMSLDITGERIETVVQPQRMYTPTILSVRAKSGTVEIHCNDEQLAEIEYAIRQHFENMKYPEKPEPTVQDVGLEYSVKEEIA</sequence>
<reference evidence="1 2" key="1">
    <citation type="submission" date="2021-03" db="EMBL/GenBank/DDBJ databases">
        <title>Genomic Encyclopedia of Type Strains, Phase IV (KMG-IV): sequencing the most valuable type-strain genomes for metagenomic binning, comparative biology and taxonomic classification.</title>
        <authorList>
            <person name="Goeker M."/>
        </authorList>
    </citation>
    <scope>NUCLEOTIDE SEQUENCE [LARGE SCALE GENOMIC DNA]</scope>
    <source>
        <strain evidence="1 2">DSM 15596</strain>
    </source>
</reference>
<dbReference type="EMBL" id="JAGGKI010000004">
    <property type="protein sequence ID" value="MBP1893028.1"/>
    <property type="molecule type" value="Genomic_DNA"/>
</dbReference>
<evidence type="ECO:0000313" key="1">
    <source>
        <dbReference type="EMBL" id="MBP1893028.1"/>
    </source>
</evidence>